<dbReference type="CDD" id="cd01277">
    <property type="entry name" value="HINT_subgroup"/>
    <property type="match status" value="1"/>
</dbReference>
<dbReference type="PANTHER" id="PTHR46648">
    <property type="entry name" value="HIT FAMILY PROTEIN 1"/>
    <property type="match status" value="1"/>
</dbReference>
<comment type="caution">
    <text evidence="5">The sequence shown here is derived from an EMBL/GenBank/DDBJ whole genome shotgun (WGS) entry which is preliminary data.</text>
</comment>
<gene>
    <name evidence="5" type="ORF">BXY53_2340</name>
</gene>
<evidence type="ECO:0000259" key="4">
    <source>
        <dbReference type="PROSITE" id="PS51084"/>
    </source>
</evidence>
<name>A0A397PH02_9HYPH</name>
<evidence type="ECO:0000256" key="1">
    <source>
        <dbReference type="PIRSR" id="PIRSR601310-1"/>
    </source>
</evidence>
<dbReference type="RefSeq" id="WP_119062131.1">
    <property type="nucleotide sequence ID" value="NZ_QXDF01000002.1"/>
</dbReference>
<dbReference type="SUPFAM" id="SSF54197">
    <property type="entry name" value="HIT-like"/>
    <property type="match status" value="1"/>
</dbReference>
<dbReference type="InterPro" id="IPR036265">
    <property type="entry name" value="HIT-like_sf"/>
</dbReference>
<dbReference type="PANTHER" id="PTHR46648:SF1">
    <property type="entry name" value="ADENOSINE 5'-MONOPHOSPHORAMIDASE HNT1"/>
    <property type="match status" value="1"/>
</dbReference>
<dbReference type="Pfam" id="PF01230">
    <property type="entry name" value="HIT"/>
    <property type="match status" value="1"/>
</dbReference>
<evidence type="ECO:0000256" key="3">
    <source>
        <dbReference type="PROSITE-ProRule" id="PRU00464"/>
    </source>
</evidence>
<dbReference type="GO" id="GO:0009117">
    <property type="term" value="P:nucleotide metabolic process"/>
    <property type="evidence" value="ECO:0007669"/>
    <property type="project" value="TreeGrafter"/>
</dbReference>
<dbReference type="AlphaFoldDB" id="A0A397PH02"/>
<dbReference type="GO" id="GO:0003824">
    <property type="term" value="F:catalytic activity"/>
    <property type="evidence" value="ECO:0007669"/>
    <property type="project" value="InterPro"/>
</dbReference>
<dbReference type="InterPro" id="IPR001310">
    <property type="entry name" value="Histidine_triad_HIT"/>
</dbReference>
<evidence type="ECO:0000313" key="5">
    <source>
        <dbReference type="EMBL" id="RIA47773.1"/>
    </source>
</evidence>
<sequence length="145" mass="16214">MSEQPPAYDPDNIFAKILRGEMPCFKVYEDDHTLAFMDIMPRTDGHTLIIPKAPSRTLLDARPEDVQHAAVTSQKIAQAAQKAFNADGILFQQSSESAAGQVIFHLHFHIMPRWDGVDLRPPGQKADDDVLEEHAQRIRDALASL</sequence>
<feature type="domain" description="HIT" evidence="4">
    <location>
        <begin position="13"/>
        <end position="121"/>
    </location>
</feature>
<proteinExistence type="predicted"/>
<feature type="active site" description="Tele-AMP-histidine intermediate" evidence="1">
    <location>
        <position position="107"/>
    </location>
</feature>
<dbReference type="InterPro" id="IPR039384">
    <property type="entry name" value="HINT"/>
</dbReference>
<dbReference type="Gene3D" id="3.30.428.10">
    <property type="entry name" value="HIT-like"/>
    <property type="match status" value="1"/>
</dbReference>
<protein>
    <submittedName>
        <fullName evidence="5">Histidine triad (HIT) family protein</fullName>
    </submittedName>
</protein>
<dbReference type="PRINTS" id="PR00332">
    <property type="entry name" value="HISTRIAD"/>
</dbReference>
<dbReference type="Proteomes" id="UP000266273">
    <property type="component" value="Unassembled WGS sequence"/>
</dbReference>
<keyword evidence="6" id="KW-1185">Reference proteome</keyword>
<dbReference type="OrthoDB" id="9784774at2"/>
<evidence type="ECO:0000256" key="2">
    <source>
        <dbReference type="PIRSR" id="PIRSR601310-3"/>
    </source>
</evidence>
<organism evidence="5 6">
    <name type="scientific">Dichotomicrobium thermohalophilum</name>
    <dbReference type="NCBI Taxonomy" id="933063"/>
    <lineage>
        <taxon>Bacteria</taxon>
        <taxon>Pseudomonadati</taxon>
        <taxon>Pseudomonadota</taxon>
        <taxon>Alphaproteobacteria</taxon>
        <taxon>Hyphomicrobiales</taxon>
        <taxon>Hyphomicrobiaceae</taxon>
        <taxon>Dichotomicrobium</taxon>
    </lineage>
</organism>
<dbReference type="InterPro" id="IPR011146">
    <property type="entry name" value="HIT-like"/>
</dbReference>
<feature type="short sequence motif" description="Histidine triad motif" evidence="2 3">
    <location>
        <begin position="105"/>
        <end position="109"/>
    </location>
</feature>
<dbReference type="EMBL" id="QXDF01000002">
    <property type="protein sequence ID" value="RIA47773.1"/>
    <property type="molecule type" value="Genomic_DNA"/>
</dbReference>
<dbReference type="PROSITE" id="PS51084">
    <property type="entry name" value="HIT_2"/>
    <property type="match status" value="1"/>
</dbReference>
<reference evidence="5 6" key="1">
    <citation type="submission" date="2018-08" db="EMBL/GenBank/DDBJ databases">
        <title>Genomic Encyclopedia of Archaeal and Bacterial Type Strains, Phase II (KMG-II): from individual species to whole genera.</title>
        <authorList>
            <person name="Goeker M."/>
        </authorList>
    </citation>
    <scope>NUCLEOTIDE SEQUENCE [LARGE SCALE GENOMIC DNA]</scope>
    <source>
        <strain evidence="5 6">DSM 5002</strain>
    </source>
</reference>
<evidence type="ECO:0000313" key="6">
    <source>
        <dbReference type="Proteomes" id="UP000266273"/>
    </source>
</evidence>
<accession>A0A397PH02</accession>